<dbReference type="Proteomes" id="UP000799118">
    <property type="component" value="Unassembled WGS sequence"/>
</dbReference>
<name>A0A6A4IBJ7_9AGAR</name>
<dbReference type="OrthoDB" id="277832at2759"/>
<feature type="domain" description="A-kinase anchor protein 7-like phosphoesterase" evidence="2">
    <location>
        <begin position="55"/>
        <end position="98"/>
    </location>
</feature>
<dbReference type="Gene3D" id="3.90.1140.10">
    <property type="entry name" value="Cyclic phosphodiesterase"/>
    <property type="match status" value="1"/>
</dbReference>
<dbReference type="InterPro" id="IPR019510">
    <property type="entry name" value="AKAP7-like_phosphoesterase"/>
</dbReference>
<sequence>MDLNLFHWNYTVYTAAIICGDGVEVFWEEALRGATNDWIHTTNEIFLTWKGHHLDLQEKVTRFHSSLLKGSVEGIDLSILIKPRRLHFTLGVMSLSSSSNGHPRGSNRDSANPSSSSAHTVESALELLRSLQPQLSMLCSIGKTGSLQASLEKVGTFGTNKGSRVLWASPREDEEGWSESEGDREERLKLVRVAEMVHQAFKDAKYIIEERPLKAVSSASDGTVRVSLGTYDIPEIQLCAMGSHGPEDQYISLGGVSFSDDVGQR</sequence>
<protein>
    <recommendedName>
        <fullName evidence="2">A-kinase anchor protein 7-like phosphoesterase domain-containing protein</fullName>
    </recommendedName>
</protein>
<dbReference type="Pfam" id="PF10469">
    <property type="entry name" value="AKAP7_NLS"/>
    <property type="match status" value="1"/>
</dbReference>
<evidence type="ECO:0000259" key="2">
    <source>
        <dbReference type="Pfam" id="PF10469"/>
    </source>
</evidence>
<organism evidence="3 4">
    <name type="scientific">Gymnopus androsaceus JB14</name>
    <dbReference type="NCBI Taxonomy" id="1447944"/>
    <lineage>
        <taxon>Eukaryota</taxon>
        <taxon>Fungi</taxon>
        <taxon>Dikarya</taxon>
        <taxon>Basidiomycota</taxon>
        <taxon>Agaricomycotina</taxon>
        <taxon>Agaricomycetes</taxon>
        <taxon>Agaricomycetidae</taxon>
        <taxon>Agaricales</taxon>
        <taxon>Marasmiineae</taxon>
        <taxon>Omphalotaceae</taxon>
        <taxon>Gymnopus</taxon>
    </lineage>
</organism>
<accession>A0A6A4IBJ7</accession>
<feature type="compositionally biased region" description="Low complexity" evidence="1">
    <location>
        <begin position="108"/>
        <end position="118"/>
    </location>
</feature>
<feature type="region of interest" description="Disordered" evidence="1">
    <location>
        <begin position="96"/>
        <end position="119"/>
    </location>
</feature>
<reference evidence="3" key="1">
    <citation type="journal article" date="2019" name="Environ. Microbiol.">
        <title>Fungal ecological strategies reflected in gene transcription - a case study of two litter decomposers.</title>
        <authorList>
            <person name="Barbi F."/>
            <person name="Kohler A."/>
            <person name="Barry K."/>
            <person name="Baskaran P."/>
            <person name="Daum C."/>
            <person name="Fauchery L."/>
            <person name="Ihrmark K."/>
            <person name="Kuo A."/>
            <person name="LaButti K."/>
            <person name="Lipzen A."/>
            <person name="Morin E."/>
            <person name="Grigoriev I.V."/>
            <person name="Henrissat B."/>
            <person name="Lindahl B."/>
            <person name="Martin F."/>
        </authorList>
    </citation>
    <scope>NUCLEOTIDE SEQUENCE</scope>
    <source>
        <strain evidence="3">JB14</strain>
    </source>
</reference>
<gene>
    <name evidence="3" type="ORF">BT96DRAFT_933040</name>
</gene>
<dbReference type="AlphaFoldDB" id="A0A6A4IBJ7"/>
<evidence type="ECO:0000313" key="3">
    <source>
        <dbReference type="EMBL" id="KAE9408026.1"/>
    </source>
</evidence>
<evidence type="ECO:0000256" key="1">
    <source>
        <dbReference type="SAM" id="MobiDB-lite"/>
    </source>
</evidence>
<keyword evidence="4" id="KW-1185">Reference proteome</keyword>
<evidence type="ECO:0000313" key="4">
    <source>
        <dbReference type="Proteomes" id="UP000799118"/>
    </source>
</evidence>
<dbReference type="EMBL" id="ML769393">
    <property type="protein sequence ID" value="KAE9408026.1"/>
    <property type="molecule type" value="Genomic_DNA"/>
</dbReference>
<proteinExistence type="predicted"/>